<dbReference type="RefSeq" id="WP_126728087.1">
    <property type="nucleotide sequence ID" value="NZ_RYZH01000083.1"/>
</dbReference>
<dbReference type="Pfam" id="PF00557">
    <property type="entry name" value="Peptidase_M24"/>
    <property type="match status" value="1"/>
</dbReference>
<name>A0A432MCF1_9BACT</name>
<dbReference type="OrthoDB" id="9806388at2"/>
<dbReference type="Pfam" id="PF01321">
    <property type="entry name" value="Creatinase_N"/>
    <property type="match status" value="1"/>
</dbReference>
<sequence length="371" mass="39772">MAAAHDRRVEAVRRSLREAGLGALLVTHPPNVSYLTGFTGDSSALIVSADRLLIVSDFRFDTQLRDECPTLERHIRPSDRTLPQELGEVVAKLGLGRVGFEAAGLTVADQWTIREGVGSVELEGTSGVVEAIRVIKDDDEIAALRRAIEAAESAFRSWKEAVSPESDEKEAADALEFALRKAGAVGSAFPPIVAVGPRAALPHARPEPGVRLGSDGFVLVDWGACMGPLPYRSDLTRVLATGKVSPRFEELYGVVLEAQRRAIASIHPGAKAADVDAEARSHIGEAGFARFFDHGLGHGIGLEIHEAPRLRGSSEETLRPGMVLTIEPGIYVPDWGGIRIEDDVLVTPDGAEVLSRLPRDLDAARDGLLGR</sequence>
<dbReference type="InterPro" id="IPR000587">
    <property type="entry name" value="Creatinase_N"/>
</dbReference>
<reference evidence="8 9" key="1">
    <citation type="submission" date="2018-12" db="EMBL/GenBank/DDBJ databases">
        <authorList>
            <person name="Toschakov S.V."/>
        </authorList>
    </citation>
    <scope>NUCLEOTIDE SEQUENCE [LARGE SCALE GENOMIC DNA]</scope>
    <source>
        <strain evidence="8 9">GM2012</strain>
    </source>
</reference>
<protein>
    <submittedName>
        <fullName evidence="8">Aminopeptidase P family protein</fullName>
    </submittedName>
</protein>
<dbReference type="InterPro" id="IPR029149">
    <property type="entry name" value="Creatin/AminoP/Spt16_N"/>
</dbReference>
<dbReference type="Gene3D" id="3.90.230.10">
    <property type="entry name" value="Creatinase/methionine aminopeptidase superfamily"/>
    <property type="match status" value="1"/>
</dbReference>
<dbReference type="SUPFAM" id="SSF53092">
    <property type="entry name" value="Creatinase/prolidase N-terminal domain"/>
    <property type="match status" value="1"/>
</dbReference>
<dbReference type="SUPFAM" id="SSF55920">
    <property type="entry name" value="Creatinase/aminopeptidase"/>
    <property type="match status" value="1"/>
</dbReference>
<dbReference type="InterPro" id="IPR001131">
    <property type="entry name" value="Peptidase_M24B_aminopep-P_CS"/>
</dbReference>
<dbReference type="PANTHER" id="PTHR46112">
    <property type="entry name" value="AMINOPEPTIDASE"/>
    <property type="match status" value="1"/>
</dbReference>
<keyword evidence="3" id="KW-0378">Hydrolase</keyword>
<keyword evidence="1" id="KW-0645">Protease</keyword>
<comment type="similarity">
    <text evidence="5">Belongs to the peptidase M24B family.</text>
</comment>
<dbReference type="Proteomes" id="UP000280296">
    <property type="component" value="Unassembled WGS sequence"/>
</dbReference>
<feature type="domain" description="Creatinase N-terminal" evidence="7">
    <location>
        <begin position="8"/>
        <end position="135"/>
    </location>
</feature>
<evidence type="ECO:0000256" key="1">
    <source>
        <dbReference type="ARBA" id="ARBA00022670"/>
    </source>
</evidence>
<dbReference type="GO" id="GO:0008237">
    <property type="term" value="F:metallopeptidase activity"/>
    <property type="evidence" value="ECO:0007669"/>
    <property type="project" value="UniProtKB-KW"/>
</dbReference>
<evidence type="ECO:0000256" key="5">
    <source>
        <dbReference type="RuleBase" id="RU000590"/>
    </source>
</evidence>
<gene>
    <name evidence="8" type="ORF">TsocGM_24465</name>
</gene>
<evidence type="ECO:0000256" key="4">
    <source>
        <dbReference type="ARBA" id="ARBA00023049"/>
    </source>
</evidence>
<evidence type="ECO:0000313" key="8">
    <source>
        <dbReference type="EMBL" id="RUL81813.1"/>
    </source>
</evidence>
<keyword evidence="4" id="KW-0482">Metalloprotease</keyword>
<dbReference type="InterPro" id="IPR036005">
    <property type="entry name" value="Creatinase/aminopeptidase-like"/>
</dbReference>
<feature type="domain" description="Peptidase M24" evidence="6">
    <location>
        <begin position="143"/>
        <end position="348"/>
    </location>
</feature>
<keyword evidence="2 5" id="KW-0479">Metal-binding</keyword>
<dbReference type="GO" id="GO:0046872">
    <property type="term" value="F:metal ion binding"/>
    <property type="evidence" value="ECO:0007669"/>
    <property type="project" value="UniProtKB-KW"/>
</dbReference>
<dbReference type="GO" id="GO:0004177">
    <property type="term" value="F:aminopeptidase activity"/>
    <property type="evidence" value="ECO:0007669"/>
    <property type="project" value="UniProtKB-KW"/>
</dbReference>
<dbReference type="Gene3D" id="3.40.350.10">
    <property type="entry name" value="Creatinase/prolidase N-terminal domain"/>
    <property type="match status" value="1"/>
</dbReference>
<reference evidence="8 9" key="2">
    <citation type="submission" date="2019-01" db="EMBL/GenBank/DDBJ databases">
        <title>Tautonia sociabilis, a novel thermotolerant planctomycete of Isosphaeraceae family, isolated from a 4000 m deep subterranean habitat.</title>
        <authorList>
            <person name="Kovaleva O.L."/>
            <person name="Elcheninov A.G."/>
            <person name="Van Heerden E."/>
            <person name="Toshchakov S.V."/>
            <person name="Novikov A."/>
            <person name="Bonch-Osmolovskaya E.A."/>
            <person name="Kublanov I.V."/>
        </authorList>
    </citation>
    <scope>NUCLEOTIDE SEQUENCE [LARGE SCALE GENOMIC DNA]</scope>
    <source>
        <strain evidence="8 9">GM2012</strain>
    </source>
</reference>
<evidence type="ECO:0000259" key="6">
    <source>
        <dbReference type="Pfam" id="PF00557"/>
    </source>
</evidence>
<dbReference type="PROSITE" id="PS00491">
    <property type="entry name" value="PROLINE_PEPTIDASE"/>
    <property type="match status" value="1"/>
</dbReference>
<evidence type="ECO:0000256" key="3">
    <source>
        <dbReference type="ARBA" id="ARBA00022801"/>
    </source>
</evidence>
<dbReference type="InterPro" id="IPR000994">
    <property type="entry name" value="Pept_M24"/>
</dbReference>
<dbReference type="AlphaFoldDB" id="A0A432MCF1"/>
<dbReference type="EMBL" id="RYZH01000083">
    <property type="protein sequence ID" value="RUL81813.1"/>
    <property type="molecule type" value="Genomic_DNA"/>
</dbReference>
<keyword evidence="9" id="KW-1185">Reference proteome</keyword>
<evidence type="ECO:0000256" key="2">
    <source>
        <dbReference type="ARBA" id="ARBA00022723"/>
    </source>
</evidence>
<organism evidence="8 9">
    <name type="scientific">Tautonia sociabilis</name>
    <dbReference type="NCBI Taxonomy" id="2080755"/>
    <lineage>
        <taxon>Bacteria</taxon>
        <taxon>Pseudomonadati</taxon>
        <taxon>Planctomycetota</taxon>
        <taxon>Planctomycetia</taxon>
        <taxon>Isosphaerales</taxon>
        <taxon>Isosphaeraceae</taxon>
        <taxon>Tautonia</taxon>
    </lineage>
</organism>
<evidence type="ECO:0000259" key="7">
    <source>
        <dbReference type="Pfam" id="PF01321"/>
    </source>
</evidence>
<dbReference type="InterPro" id="IPR050659">
    <property type="entry name" value="Peptidase_M24B"/>
</dbReference>
<accession>A0A432MCF1</accession>
<dbReference type="PANTHER" id="PTHR46112:SF3">
    <property type="entry name" value="AMINOPEPTIDASE YPDF"/>
    <property type="match status" value="1"/>
</dbReference>
<dbReference type="GO" id="GO:0006508">
    <property type="term" value="P:proteolysis"/>
    <property type="evidence" value="ECO:0007669"/>
    <property type="project" value="UniProtKB-KW"/>
</dbReference>
<evidence type="ECO:0000313" key="9">
    <source>
        <dbReference type="Proteomes" id="UP000280296"/>
    </source>
</evidence>
<proteinExistence type="inferred from homology"/>
<comment type="caution">
    <text evidence="8">The sequence shown here is derived from an EMBL/GenBank/DDBJ whole genome shotgun (WGS) entry which is preliminary data.</text>
</comment>
<keyword evidence="8" id="KW-0031">Aminopeptidase</keyword>